<reference evidence="1" key="2">
    <citation type="submission" date="2022-06" db="UniProtKB">
        <authorList>
            <consortium name="EnsemblMetazoa"/>
        </authorList>
    </citation>
    <scope>IDENTIFICATION</scope>
    <source>
        <strain evidence="1">PS312</strain>
    </source>
</reference>
<accession>A0A8R1ZBE6</accession>
<evidence type="ECO:0000313" key="2">
    <source>
        <dbReference type="Proteomes" id="UP000005239"/>
    </source>
</evidence>
<dbReference type="SUPFAM" id="SSF56112">
    <property type="entry name" value="Protein kinase-like (PK-like)"/>
    <property type="match status" value="1"/>
</dbReference>
<accession>A0A2A6B2U0</accession>
<evidence type="ECO:0000313" key="1">
    <source>
        <dbReference type="EnsemblMetazoa" id="PPA46255.1"/>
    </source>
</evidence>
<sequence>MNNSNLKQNKLVGDPPPIGFVFKNIRCDEPLNILQEQPKTLDLVIKLTKLNPEMRPAIEEILADPYFSD</sequence>
<dbReference type="InterPro" id="IPR011009">
    <property type="entry name" value="Kinase-like_dom_sf"/>
</dbReference>
<protein>
    <submittedName>
        <fullName evidence="1">Uncharacterized protein</fullName>
    </submittedName>
</protein>
<dbReference type="Gene3D" id="1.10.510.10">
    <property type="entry name" value="Transferase(Phosphotransferase) domain 1"/>
    <property type="match status" value="1"/>
</dbReference>
<dbReference type="EnsemblMetazoa" id="PPA46255.1">
    <property type="protein sequence ID" value="PPA46255.1"/>
    <property type="gene ID" value="WBGene00284624"/>
</dbReference>
<name>A0A2A6B2U0_PRIPA</name>
<dbReference type="AlphaFoldDB" id="A0A2A6B2U0"/>
<dbReference type="Proteomes" id="UP000005239">
    <property type="component" value="Unassembled WGS sequence"/>
</dbReference>
<reference evidence="2" key="1">
    <citation type="journal article" date="2008" name="Nat. Genet.">
        <title>The Pristionchus pacificus genome provides a unique perspective on nematode lifestyle and parasitism.</title>
        <authorList>
            <person name="Dieterich C."/>
            <person name="Clifton S.W."/>
            <person name="Schuster L.N."/>
            <person name="Chinwalla A."/>
            <person name="Delehaunty K."/>
            <person name="Dinkelacker I."/>
            <person name="Fulton L."/>
            <person name="Fulton R."/>
            <person name="Godfrey J."/>
            <person name="Minx P."/>
            <person name="Mitreva M."/>
            <person name="Roeseler W."/>
            <person name="Tian H."/>
            <person name="Witte H."/>
            <person name="Yang S.P."/>
            <person name="Wilson R.K."/>
            <person name="Sommer R.J."/>
        </authorList>
    </citation>
    <scope>NUCLEOTIDE SEQUENCE [LARGE SCALE GENOMIC DNA]</scope>
    <source>
        <strain evidence="2">PS312</strain>
    </source>
</reference>
<keyword evidence="2" id="KW-1185">Reference proteome</keyword>
<gene>
    <name evidence="1" type="primary">WBGene00284624</name>
</gene>
<proteinExistence type="predicted"/>
<organism evidence="1 2">
    <name type="scientific">Pristionchus pacificus</name>
    <name type="common">Parasitic nematode worm</name>
    <dbReference type="NCBI Taxonomy" id="54126"/>
    <lineage>
        <taxon>Eukaryota</taxon>
        <taxon>Metazoa</taxon>
        <taxon>Ecdysozoa</taxon>
        <taxon>Nematoda</taxon>
        <taxon>Chromadorea</taxon>
        <taxon>Rhabditida</taxon>
        <taxon>Rhabditina</taxon>
        <taxon>Diplogasteromorpha</taxon>
        <taxon>Diplogasteroidea</taxon>
        <taxon>Neodiplogasteridae</taxon>
        <taxon>Pristionchus</taxon>
    </lineage>
</organism>